<dbReference type="EC" id="2.3.1.-" evidence="4"/>
<dbReference type="PANTHER" id="PTHR43420">
    <property type="entry name" value="ACETYLTRANSFERASE"/>
    <property type="match status" value="1"/>
</dbReference>
<comment type="caution">
    <text evidence="4">The sequence shown here is derived from an EMBL/GenBank/DDBJ whole genome shotgun (WGS) entry which is preliminary data.</text>
</comment>
<protein>
    <submittedName>
        <fullName evidence="4">GNAT family N-acetyltransferase</fullName>
        <ecNumber evidence="4">2.3.1.-</ecNumber>
    </submittedName>
</protein>
<feature type="domain" description="N-acetyltransferase" evidence="3">
    <location>
        <begin position="5"/>
        <end position="160"/>
    </location>
</feature>
<dbReference type="AlphaFoldDB" id="A0A941IF42"/>
<dbReference type="InterPro" id="IPR016181">
    <property type="entry name" value="Acyl_CoA_acyltransferase"/>
</dbReference>
<dbReference type="SUPFAM" id="SSF55729">
    <property type="entry name" value="Acyl-CoA N-acyltransferases (Nat)"/>
    <property type="match status" value="1"/>
</dbReference>
<dbReference type="CDD" id="cd04301">
    <property type="entry name" value="NAT_SF"/>
    <property type="match status" value="1"/>
</dbReference>
<dbReference type="Proteomes" id="UP000678545">
    <property type="component" value="Unassembled WGS sequence"/>
</dbReference>
<keyword evidence="5" id="KW-1185">Reference proteome</keyword>
<evidence type="ECO:0000313" key="5">
    <source>
        <dbReference type="Proteomes" id="UP000678545"/>
    </source>
</evidence>
<evidence type="ECO:0000259" key="3">
    <source>
        <dbReference type="PROSITE" id="PS51186"/>
    </source>
</evidence>
<evidence type="ECO:0000256" key="2">
    <source>
        <dbReference type="ARBA" id="ARBA00023315"/>
    </source>
</evidence>
<dbReference type="RefSeq" id="WP_212676922.1">
    <property type="nucleotide sequence ID" value="NZ_JAGSPJ010000009.1"/>
</dbReference>
<dbReference type="GO" id="GO:0016747">
    <property type="term" value="F:acyltransferase activity, transferring groups other than amino-acyl groups"/>
    <property type="evidence" value="ECO:0007669"/>
    <property type="project" value="InterPro"/>
</dbReference>
<proteinExistence type="predicted"/>
<dbReference type="InterPro" id="IPR050680">
    <property type="entry name" value="YpeA/RimI_acetyltransf"/>
</dbReference>
<accession>A0A941IF42</accession>
<sequence>MHSSISLRPIQADDMPILREIYYASRAKEMQYFPLSDEQKDQFLAMQFDAQHHHYQTHYKSAQFACVLIENKIIGRLYVHRGKEEMRIIDINLLPAYCNQGIGSSLLKQLINEADGRQLSVSAHVEHSNPARRLYARLGFKEIEERGAYLFVVRPAHAPTICPQQFDNQGAGTYSATH</sequence>
<reference evidence="4" key="1">
    <citation type="submission" date="2021-04" db="EMBL/GenBank/DDBJ databases">
        <title>novel species isolated from subtropical streams in China.</title>
        <authorList>
            <person name="Lu H."/>
        </authorList>
    </citation>
    <scope>NUCLEOTIDE SEQUENCE</scope>
    <source>
        <strain evidence="4">FT137W</strain>
    </source>
</reference>
<dbReference type="InterPro" id="IPR000182">
    <property type="entry name" value="GNAT_dom"/>
</dbReference>
<keyword evidence="2 4" id="KW-0012">Acyltransferase</keyword>
<dbReference type="PROSITE" id="PS51186">
    <property type="entry name" value="GNAT"/>
    <property type="match status" value="1"/>
</dbReference>
<name>A0A941IF42_9BURK</name>
<evidence type="ECO:0000313" key="4">
    <source>
        <dbReference type="EMBL" id="MBR7801813.1"/>
    </source>
</evidence>
<dbReference type="Gene3D" id="3.40.630.30">
    <property type="match status" value="1"/>
</dbReference>
<dbReference type="Pfam" id="PF00583">
    <property type="entry name" value="Acetyltransf_1"/>
    <property type="match status" value="1"/>
</dbReference>
<dbReference type="EMBL" id="JAGSPJ010000009">
    <property type="protein sequence ID" value="MBR7801813.1"/>
    <property type="molecule type" value="Genomic_DNA"/>
</dbReference>
<organism evidence="4 5">
    <name type="scientific">Undibacterium fentianense</name>
    <dbReference type="NCBI Taxonomy" id="2828728"/>
    <lineage>
        <taxon>Bacteria</taxon>
        <taxon>Pseudomonadati</taxon>
        <taxon>Pseudomonadota</taxon>
        <taxon>Betaproteobacteria</taxon>
        <taxon>Burkholderiales</taxon>
        <taxon>Oxalobacteraceae</taxon>
        <taxon>Undibacterium</taxon>
    </lineage>
</organism>
<gene>
    <name evidence="4" type="ORF">KDM90_17505</name>
</gene>
<keyword evidence="1 4" id="KW-0808">Transferase</keyword>
<evidence type="ECO:0000256" key="1">
    <source>
        <dbReference type="ARBA" id="ARBA00022679"/>
    </source>
</evidence>